<dbReference type="Proteomes" id="UP001595699">
    <property type="component" value="Unassembled WGS sequence"/>
</dbReference>
<dbReference type="Gene3D" id="3.90.79.10">
    <property type="entry name" value="Nucleoside Triphosphate Pyrophosphohydrolase"/>
    <property type="match status" value="1"/>
</dbReference>
<gene>
    <name evidence="13" type="ORF">ACFOUW_26740</name>
</gene>
<dbReference type="InterPro" id="IPR015797">
    <property type="entry name" value="NUDIX_hydrolase-like_dom_sf"/>
</dbReference>
<evidence type="ECO:0000256" key="9">
    <source>
        <dbReference type="ARBA" id="ARBA00023204"/>
    </source>
</evidence>
<evidence type="ECO:0000256" key="11">
    <source>
        <dbReference type="ARBA" id="ARBA00038905"/>
    </source>
</evidence>
<evidence type="ECO:0000256" key="8">
    <source>
        <dbReference type="ARBA" id="ARBA00022842"/>
    </source>
</evidence>
<dbReference type="InterPro" id="IPR002575">
    <property type="entry name" value="Aminoglycoside_PTrfase"/>
</dbReference>
<dbReference type="InterPro" id="IPR000086">
    <property type="entry name" value="NUDIX_hydrolase_dom"/>
</dbReference>
<comment type="catalytic activity">
    <reaction evidence="10">
        <text>8-oxo-dGTP + H2O = 8-oxo-dGMP + diphosphate + H(+)</text>
        <dbReference type="Rhea" id="RHEA:31575"/>
        <dbReference type="ChEBI" id="CHEBI:15377"/>
        <dbReference type="ChEBI" id="CHEBI:15378"/>
        <dbReference type="ChEBI" id="CHEBI:33019"/>
        <dbReference type="ChEBI" id="CHEBI:63224"/>
        <dbReference type="ChEBI" id="CHEBI:77896"/>
        <dbReference type="EC" id="3.6.1.55"/>
    </reaction>
</comment>
<sequence>MQIVVGAAIVRAGELLACRRSTPAEVAGGWELPGGKVEPGEDERAALVRECREELGCAIIAGERLGPDVPIGDRYVLRAYHAHLAPESKEPAPGPEHDQLRWLQPEQLDEVDWLPADRPLITELADSLLDGDQLAGGQVGGAVRIGDTVRRPVGPWTPTIHALLAHLAAENVTGIPRVHGIDARGREILELLPGRTTGNGRPPWADADELLADVGRWLATYHEAVRTFRPESPVWRSGARPIGPDELVCHNDLAPYNVVATETDPPRLHGVLDWDVAGPGKPIDDVAFAAWSFVAPYDAKQGEAARRLHVLAEAYGRFTAEELLEAAPIRMNRALERIRAGAARGDEGMQRLIDGTEVRLTEERLARLEIRTAEIRAAL</sequence>
<keyword evidence="4" id="KW-0235">DNA replication</keyword>
<accession>A0ABV7YHE0</accession>
<keyword evidence="7" id="KW-0378">Hydrolase</keyword>
<comment type="similarity">
    <text evidence="2">Belongs to the Nudix hydrolase family.</text>
</comment>
<keyword evidence="6" id="KW-0227">DNA damage</keyword>
<dbReference type="CDD" id="cd03425">
    <property type="entry name" value="NUDIX_MutT_NudA_like"/>
    <property type="match status" value="1"/>
</dbReference>
<evidence type="ECO:0000256" key="6">
    <source>
        <dbReference type="ARBA" id="ARBA00022763"/>
    </source>
</evidence>
<dbReference type="Pfam" id="PF00293">
    <property type="entry name" value="NUDIX"/>
    <property type="match status" value="1"/>
</dbReference>
<dbReference type="PROSITE" id="PS51462">
    <property type="entry name" value="NUDIX"/>
    <property type="match status" value="1"/>
</dbReference>
<dbReference type="PANTHER" id="PTHR47707">
    <property type="entry name" value="8-OXO-DGTP DIPHOSPHATASE"/>
    <property type="match status" value="1"/>
</dbReference>
<evidence type="ECO:0000256" key="10">
    <source>
        <dbReference type="ARBA" id="ARBA00035861"/>
    </source>
</evidence>
<dbReference type="PANTHER" id="PTHR47707:SF1">
    <property type="entry name" value="NUDIX HYDROLASE FAMILY PROTEIN"/>
    <property type="match status" value="1"/>
</dbReference>
<name>A0ABV7YHE0_9ACTN</name>
<feature type="domain" description="Nudix hydrolase" evidence="12">
    <location>
        <begin position="1"/>
        <end position="126"/>
    </location>
</feature>
<keyword evidence="8" id="KW-0460">Magnesium</keyword>
<dbReference type="SUPFAM" id="SSF55811">
    <property type="entry name" value="Nudix"/>
    <property type="match status" value="1"/>
</dbReference>
<comment type="cofactor">
    <cofactor evidence="1">
        <name>Mg(2+)</name>
        <dbReference type="ChEBI" id="CHEBI:18420"/>
    </cofactor>
</comment>
<evidence type="ECO:0000256" key="4">
    <source>
        <dbReference type="ARBA" id="ARBA00022705"/>
    </source>
</evidence>
<reference evidence="14" key="1">
    <citation type="journal article" date="2019" name="Int. J. Syst. Evol. Microbiol.">
        <title>The Global Catalogue of Microorganisms (GCM) 10K type strain sequencing project: providing services to taxonomists for standard genome sequencing and annotation.</title>
        <authorList>
            <consortium name="The Broad Institute Genomics Platform"/>
            <consortium name="The Broad Institute Genome Sequencing Center for Infectious Disease"/>
            <person name="Wu L."/>
            <person name="Ma J."/>
        </authorList>
    </citation>
    <scope>NUCLEOTIDE SEQUENCE [LARGE SCALE GENOMIC DNA]</scope>
    <source>
        <strain evidence="14">CGMCC 4.7241</strain>
    </source>
</reference>
<evidence type="ECO:0000256" key="2">
    <source>
        <dbReference type="ARBA" id="ARBA00005582"/>
    </source>
</evidence>
<evidence type="ECO:0000259" key="12">
    <source>
        <dbReference type="PROSITE" id="PS51462"/>
    </source>
</evidence>
<dbReference type="InterPro" id="IPR011009">
    <property type="entry name" value="Kinase-like_dom_sf"/>
</dbReference>
<organism evidence="13 14">
    <name type="scientific">Tenggerimyces flavus</name>
    <dbReference type="NCBI Taxonomy" id="1708749"/>
    <lineage>
        <taxon>Bacteria</taxon>
        <taxon>Bacillati</taxon>
        <taxon>Actinomycetota</taxon>
        <taxon>Actinomycetes</taxon>
        <taxon>Propionibacteriales</taxon>
        <taxon>Nocardioidaceae</taxon>
        <taxon>Tenggerimyces</taxon>
    </lineage>
</organism>
<evidence type="ECO:0000256" key="3">
    <source>
        <dbReference type="ARBA" id="ARBA00022457"/>
    </source>
</evidence>
<keyword evidence="5" id="KW-0479">Metal-binding</keyword>
<dbReference type="EC" id="3.6.1.55" evidence="11"/>
<evidence type="ECO:0000313" key="13">
    <source>
        <dbReference type="EMBL" id="MFC3764462.1"/>
    </source>
</evidence>
<dbReference type="Pfam" id="PF01636">
    <property type="entry name" value="APH"/>
    <property type="match status" value="1"/>
</dbReference>
<evidence type="ECO:0000313" key="14">
    <source>
        <dbReference type="Proteomes" id="UP001595699"/>
    </source>
</evidence>
<comment type="caution">
    <text evidence="13">The sequence shown here is derived from an EMBL/GenBank/DDBJ whole genome shotgun (WGS) entry which is preliminary data.</text>
</comment>
<protein>
    <recommendedName>
        <fullName evidence="11">8-oxo-dGTP diphosphatase</fullName>
        <ecNumber evidence="11">3.6.1.55</ecNumber>
    </recommendedName>
</protein>
<keyword evidence="14" id="KW-1185">Reference proteome</keyword>
<evidence type="ECO:0000256" key="5">
    <source>
        <dbReference type="ARBA" id="ARBA00022723"/>
    </source>
</evidence>
<dbReference type="InterPro" id="IPR020476">
    <property type="entry name" value="Nudix_hydrolase"/>
</dbReference>
<dbReference type="EMBL" id="JBHRZH010000026">
    <property type="protein sequence ID" value="MFC3764462.1"/>
    <property type="molecule type" value="Genomic_DNA"/>
</dbReference>
<dbReference type="InterPro" id="IPR047127">
    <property type="entry name" value="MutT-like"/>
</dbReference>
<proteinExistence type="inferred from homology"/>
<dbReference type="Gene3D" id="3.90.1200.10">
    <property type="match status" value="1"/>
</dbReference>
<dbReference type="RefSeq" id="WP_205122396.1">
    <property type="nucleotide sequence ID" value="NZ_JAFBCM010000001.1"/>
</dbReference>
<dbReference type="PRINTS" id="PR00502">
    <property type="entry name" value="NUDIXFAMILY"/>
</dbReference>
<keyword evidence="9" id="KW-0234">DNA repair</keyword>
<keyword evidence="3" id="KW-0515">Mutator protein</keyword>
<evidence type="ECO:0000256" key="7">
    <source>
        <dbReference type="ARBA" id="ARBA00022801"/>
    </source>
</evidence>
<dbReference type="SUPFAM" id="SSF56112">
    <property type="entry name" value="Protein kinase-like (PK-like)"/>
    <property type="match status" value="1"/>
</dbReference>
<evidence type="ECO:0000256" key="1">
    <source>
        <dbReference type="ARBA" id="ARBA00001946"/>
    </source>
</evidence>